<evidence type="ECO:0000256" key="1">
    <source>
        <dbReference type="ARBA" id="ARBA00001947"/>
    </source>
</evidence>
<dbReference type="InterPro" id="IPR013154">
    <property type="entry name" value="ADH-like_N"/>
</dbReference>
<dbReference type="Pfam" id="PF08240">
    <property type="entry name" value="ADH_N"/>
    <property type="match status" value="1"/>
</dbReference>
<dbReference type="SUPFAM" id="SSF50129">
    <property type="entry name" value="GroES-like"/>
    <property type="match status" value="1"/>
</dbReference>
<dbReference type="PROSITE" id="PS00059">
    <property type="entry name" value="ADH_ZINC"/>
    <property type="match status" value="1"/>
</dbReference>
<dbReference type="InterPro" id="IPR011032">
    <property type="entry name" value="GroES-like_sf"/>
</dbReference>
<keyword evidence="5 8" id="KW-0862">Zinc</keyword>
<dbReference type="Proteomes" id="UP001275084">
    <property type="component" value="Unassembled WGS sequence"/>
</dbReference>
<organism evidence="10 11">
    <name type="scientific">Lasiosphaeria hispida</name>
    <dbReference type="NCBI Taxonomy" id="260671"/>
    <lineage>
        <taxon>Eukaryota</taxon>
        <taxon>Fungi</taxon>
        <taxon>Dikarya</taxon>
        <taxon>Ascomycota</taxon>
        <taxon>Pezizomycotina</taxon>
        <taxon>Sordariomycetes</taxon>
        <taxon>Sordariomycetidae</taxon>
        <taxon>Sordariales</taxon>
        <taxon>Lasiosphaeriaceae</taxon>
        <taxon>Lasiosphaeria</taxon>
    </lineage>
</organism>
<name>A0AAJ0MGH1_9PEZI</name>
<dbReference type="InterPro" id="IPR047109">
    <property type="entry name" value="CAD-like"/>
</dbReference>
<keyword evidence="7" id="KW-0520">NAD</keyword>
<dbReference type="PANTHER" id="PTHR42940:SF3">
    <property type="entry name" value="ALCOHOL DEHYDROGENASE 1-RELATED"/>
    <property type="match status" value="1"/>
</dbReference>
<evidence type="ECO:0000313" key="11">
    <source>
        <dbReference type="Proteomes" id="UP001275084"/>
    </source>
</evidence>
<keyword evidence="11" id="KW-1185">Reference proteome</keyword>
<protein>
    <recommendedName>
        <fullName evidence="3">alcohol dehydrogenase</fullName>
        <ecNumber evidence="3">1.1.1.1</ecNumber>
    </recommendedName>
</protein>
<dbReference type="SUPFAM" id="SSF51735">
    <property type="entry name" value="NAD(P)-binding Rossmann-fold domains"/>
    <property type="match status" value="1"/>
</dbReference>
<gene>
    <name evidence="10" type="ORF">B0T25DRAFT_167491</name>
</gene>
<dbReference type="AlphaFoldDB" id="A0AAJ0MGH1"/>
<dbReference type="CDD" id="cd05283">
    <property type="entry name" value="CAD1"/>
    <property type="match status" value="1"/>
</dbReference>
<reference evidence="10" key="2">
    <citation type="submission" date="2023-06" db="EMBL/GenBank/DDBJ databases">
        <authorList>
            <consortium name="Lawrence Berkeley National Laboratory"/>
            <person name="Haridas S."/>
            <person name="Hensen N."/>
            <person name="Bonometti L."/>
            <person name="Westerberg I."/>
            <person name="Brannstrom I.O."/>
            <person name="Guillou S."/>
            <person name="Cros-Aarteil S."/>
            <person name="Calhoun S."/>
            <person name="Kuo A."/>
            <person name="Mondo S."/>
            <person name="Pangilinan J."/>
            <person name="Riley R."/>
            <person name="Labutti K."/>
            <person name="Andreopoulos B."/>
            <person name="Lipzen A."/>
            <person name="Chen C."/>
            <person name="Yanf M."/>
            <person name="Daum C."/>
            <person name="Ng V."/>
            <person name="Clum A."/>
            <person name="Steindorff A."/>
            <person name="Ohm R."/>
            <person name="Martin F."/>
            <person name="Silar P."/>
            <person name="Natvig D."/>
            <person name="Lalanne C."/>
            <person name="Gautier V."/>
            <person name="Ament-Velasquez S.L."/>
            <person name="Kruys A."/>
            <person name="Hutchinson M.I."/>
            <person name="Powell A.J."/>
            <person name="Barry K."/>
            <person name="Miller A.N."/>
            <person name="Grigoriev I.V."/>
            <person name="Debuchy R."/>
            <person name="Gladieux P."/>
            <person name="Thoren M.H."/>
            <person name="Johannesson H."/>
        </authorList>
    </citation>
    <scope>NUCLEOTIDE SEQUENCE</scope>
    <source>
        <strain evidence="10">CBS 955.72</strain>
    </source>
</reference>
<dbReference type="FunFam" id="3.40.50.720:FF:000022">
    <property type="entry name" value="Cinnamyl alcohol dehydrogenase"/>
    <property type="match status" value="1"/>
</dbReference>
<dbReference type="EC" id="1.1.1.1" evidence="3"/>
<sequence length="339" mass="36616">MASTLTGKEYSIIRTLEGKLTKDTTTIPVLGPQDVLVRVTHSGVCYTDYELFKHNYPLALGHEGVGVIEAVGSAVTTLNPGERVGGGFHRDSCGHCRQCLTGHDIHCLERTVYGFGDFSNGTFGAYYVGKEGFVHRIPDGMSSEHAAPLQCAGATVYSALVETVKPRDRVGIVGIGGLGHLAIQFAAKMGAEVVVFSTSKDKEGEALGFGASEFVLLAEPEKVGAPVDVLVIAGSKYPDWNKMLNTKILARNGTIVPLAAPTQGPLSLPADRLFWDSYHVHSILVASKAQHDEMLDFAARHSVQPATQLYKFEGAETIETVFKNFESNKVRYRAVLSFE</sequence>
<comment type="cofactor">
    <cofactor evidence="1 8">
        <name>Zn(2+)</name>
        <dbReference type="ChEBI" id="CHEBI:29105"/>
    </cofactor>
</comment>
<dbReference type="InterPro" id="IPR036291">
    <property type="entry name" value="NAD(P)-bd_dom_sf"/>
</dbReference>
<evidence type="ECO:0000313" key="10">
    <source>
        <dbReference type="EMBL" id="KAK3357702.1"/>
    </source>
</evidence>
<evidence type="ECO:0000256" key="6">
    <source>
        <dbReference type="ARBA" id="ARBA00023002"/>
    </source>
</evidence>
<evidence type="ECO:0000256" key="8">
    <source>
        <dbReference type="RuleBase" id="RU361277"/>
    </source>
</evidence>
<dbReference type="PROSITE" id="PS00065">
    <property type="entry name" value="D_2_HYDROXYACID_DH_1"/>
    <property type="match status" value="1"/>
</dbReference>
<dbReference type="GO" id="GO:0005737">
    <property type="term" value="C:cytoplasm"/>
    <property type="evidence" value="ECO:0007669"/>
    <property type="project" value="TreeGrafter"/>
</dbReference>
<dbReference type="GO" id="GO:0004022">
    <property type="term" value="F:alcohol dehydrogenase (NAD+) activity"/>
    <property type="evidence" value="ECO:0007669"/>
    <property type="project" value="UniProtKB-EC"/>
</dbReference>
<dbReference type="GO" id="GO:0008270">
    <property type="term" value="F:zinc ion binding"/>
    <property type="evidence" value="ECO:0007669"/>
    <property type="project" value="InterPro"/>
</dbReference>
<dbReference type="SMART" id="SM00829">
    <property type="entry name" value="PKS_ER"/>
    <property type="match status" value="1"/>
</dbReference>
<dbReference type="InterPro" id="IPR020843">
    <property type="entry name" value="ER"/>
</dbReference>
<comment type="caution">
    <text evidence="10">The sequence shown here is derived from an EMBL/GenBank/DDBJ whole genome shotgun (WGS) entry which is preliminary data.</text>
</comment>
<dbReference type="Gene3D" id="3.90.180.10">
    <property type="entry name" value="Medium-chain alcohol dehydrogenases, catalytic domain"/>
    <property type="match status" value="1"/>
</dbReference>
<dbReference type="EMBL" id="JAUIQD010000003">
    <property type="protein sequence ID" value="KAK3357702.1"/>
    <property type="molecule type" value="Genomic_DNA"/>
</dbReference>
<reference evidence="10" key="1">
    <citation type="journal article" date="2023" name="Mol. Phylogenet. Evol.">
        <title>Genome-scale phylogeny and comparative genomics of the fungal order Sordariales.</title>
        <authorList>
            <person name="Hensen N."/>
            <person name="Bonometti L."/>
            <person name="Westerberg I."/>
            <person name="Brannstrom I.O."/>
            <person name="Guillou S."/>
            <person name="Cros-Aarteil S."/>
            <person name="Calhoun S."/>
            <person name="Haridas S."/>
            <person name="Kuo A."/>
            <person name="Mondo S."/>
            <person name="Pangilinan J."/>
            <person name="Riley R."/>
            <person name="LaButti K."/>
            <person name="Andreopoulos B."/>
            <person name="Lipzen A."/>
            <person name="Chen C."/>
            <person name="Yan M."/>
            <person name="Daum C."/>
            <person name="Ng V."/>
            <person name="Clum A."/>
            <person name="Steindorff A."/>
            <person name="Ohm R.A."/>
            <person name="Martin F."/>
            <person name="Silar P."/>
            <person name="Natvig D.O."/>
            <person name="Lalanne C."/>
            <person name="Gautier V."/>
            <person name="Ament-Velasquez S.L."/>
            <person name="Kruys A."/>
            <person name="Hutchinson M.I."/>
            <person name="Powell A.J."/>
            <person name="Barry K."/>
            <person name="Miller A.N."/>
            <person name="Grigoriev I.V."/>
            <person name="Debuchy R."/>
            <person name="Gladieux P."/>
            <person name="Hiltunen Thoren M."/>
            <person name="Johannesson H."/>
        </authorList>
    </citation>
    <scope>NUCLEOTIDE SEQUENCE</scope>
    <source>
        <strain evidence="10">CBS 955.72</strain>
    </source>
</reference>
<feature type="domain" description="Enoyl reductase (ER)" evidence="9">
    <location>
        <begin position="11"/>
        <end position="336"/>
    </location>
</feature>
<evidence type="ECO:0000256" key="5">
    <source>
        <dbReference type="ARBA" id="ARBA00022833"/>
    </source>
</evidence>
<accession>A0AAJ0MGH1</accession>
<proteinExistence type="inferred from homology"/>
<dbReference type="InterPro" id="IPR013149">
    <property type="entry name" value="ADH-like_C"/>
</dbReference>
<dbReference type="InterPro" id="IPR029752">
    <property type="entry name" value="D-isomer_DH_CS1"/>
</dbReference>
<comment type="similarity">
    <text evidence="2 8">Belongs to the zinc-containing alcohol dehydrogenase family.</text>
</comment>
<evidence type="ECO:0000256" key="2">
    <source>
        <dbReference type="ARBA" id="ARBA00008072"/>
    </source>
</evidence>
<evidence type="ECO:0000256" key="7">
    <source>
        <dbReference type="ARBA" id="ARBA00023027"/>
    </source>
</evidence>
<evidence type="ECO:0000259" key="9">
    <source>
        <dbReference type="SMART" id="SM00829"/>
    </source>
</evidence>
<keyword evidence="4 8" id="KW-0479">Metal-binding</keyword>
<dbReference type="PANTHER" id="PTHR42940">
    <property type="entry name" value="ALCOHOL DEHYDROGENASE 1-RELATED"/>
    <property type="match status" value="1"/>
</dbReference>
<keyword evidence="6" id="KW-0560">Oxidoreductase</keyword>
<evidence type="ECO:0000256" key="4">
    <source>
        <dbReference type="ARBA" id="ARBA00022723"/>
    </source>
</evidence>
<evidence type="ECO:0000256" key="3">
    <source>
        <dbReference type="ARBA" id="ARBA00013190"/>
    </source>
</evidence>
<dbReference type="InterPro" id="IPR002328">
    <property type="entry name" value="ADH_Zn_CS"/>
</dbReference>
<dbReference type="Pfam" id="PF00107">
    <property type="entry name" value="ADH_zinc_N"/>
    <property type="match status" value="1"/>
</dbReference>
<dbReference type="Gene3D" id="3.40.50.720">
    <property type="entry name" value="NAD(P)-binding Rossmann-like Domain"/>
    <property type="match status" value="1"/>
</dbReference>